<dbReference type="Proteomes" id="UP000325273">
    <property type="component" value="Unassembled WGS sequence"/>
</dbReference>
<evidence type="ECO:0000313" key="6">
    <source>
        <dbReference type="EMBL" id="KAA1013706.1"/>
    </source>
</evidence>
<dbReference type="Gene3D" id="3.30.70.270">
    <property type="match status" value="1"/>
</dbReference>
<feature type="transmembrane region" description="Helical" evidence="4">
    <location>
        <begin position="180"/>
        <end position="199"/>
    </location>
</feature>
<evidence type="ECO:0000256" key="3">
    <source>
        <dbReference type="SAM" id="MobiDB-lite"/>
    </source>
</evidence>
<comment type="catalytic activity">
    <reaction evidence="2">
        <text>2 GTP = 3',3'-c-di-GMP + 2 diphosphate</text>
        <dbReference type="Rhea" id="RHEA:24898"/>
        <dbReference type="ChEBI" id="CHEBI:33019"/>
        <dbReference type="ChEBI" id="CHEBI:37565"/>
        <dbReference type="ChEBI" id="CHEBI:58805"/>
        <dbReference type="EC" id="2.7.7.65"/>
    </reaction>
</comment>
<dbReference type="InterPro" id="IPR043128">
    <property type="entry name" value="Rev_trsase/Diguanyl_cyclase"/>
</dbReference>
<dbReference type="SUPFAM" id="SSF55073">
    <property type="entry name" value="Nucleotide cyclase"/>
    <property type="match status" value="1"/>
</dbReference>
<dbReference type="InterPro" id="IPR050469">
    <property type="entry name" value="Diguanylate_Cyclase"/>
</dbReference>
<protein>
    <recommendedName>
        <fullName evidence="1">diguanylate cyclase</fullName>
        <ecNumber evidence="1">2.7.7.65</ecNumber>
    </recommendedName>
</protein>
<dbReference type="PANTHER" id="PTHR45138">
    <property type="entry name" value="REGULATORY COMPONENTS OF SENSORY TRANSDUCTION SYSTEM"/>
    <property type="match status" value="1"/>
</dbReference>
<feature type="region of interest" description="Disordered" evidence="3">
    <location>
        <begin position="1"/>
        <end position="27"/>
    </location>
</feature>
<proteinExistence type="predicted"/>
<accession>A0A5B0HED4</accession>
<dbReference type="SMART" id="SM00267">
    <property type="entry name" value="GGDEF"/>
    <property type="match status" value="1"/>
</dbReference>
<keyword evidence="4" id="KW-0812">Transmembrane</keyword>
<dbReference type="EMBL" id="VTUZ01000004">
    <property type="protein sequence ID" value="KAA1013706.1"/>
    <property type="molecule type" value="Genomic_DNA"/>
</dbReference>
<dbReference type="InterPro" id="IPR000160">
    <property type="entry name" value="GGDEF_dom"/>
</dbReference>
<evidence type="ECO:0000256" key="1">
    <source>
        <dbReference type="ARBA" id="ARBA00012528"/>
    </source>
</evidence>
<dbReference type="InterPro" id="IPR029787">
    <property type="entry name" value="Nucleotide_cyclase"/>
</dbReference>
<gene>
    <name evidence="6" type="ORF">FVF58_08165</name>
</gene>
<evidence type="ECO:0000256" key="2">
    <source>
        <dbReference type="ARBA" id="ARBA00034247"/>
    </source>
</evidence>
<reference evidence="6 7" key="1">
    <citation type="submission" date="2019-08" db="EMBL/GenBank/DDBJ databases">
        <title>Paraburkholderia sp. DCY113.</title>
        <authorList>
            <person name="Kang J."/>
        </authorList>
    </citation>
    <scope>NUCLEOTIDE SEQUENCE [LARGE SCALE GENOMIC DNA]</scope>
    <source>
        <strain evidence="6 7">DCY113</strain>
    </source>
</reference>
<keyword evidence="4" id="KW-1133">Transmembrane helix</keyword>
<feature type="compositionally biased region" description="Polar residues" evidence="3">
    <location>
        <begin position="1"/>
        <end position="12"/>
    </location>
</feature>
<name>A0A5B0HED4_9BURK</name>
<evidence type="ECO:0000256" key="4">
    <source>
        <dbReference type="SAM" id="Phobius"/>
    </source>
</evidence>
<evidence type="ECO:0000259" key="5">
    <source>
        <dbReference type="PROSITE" id="PS50887"/>
    </source>
</evidence>
<dbReference type="CDD" id="cd01949">
    <property type="entry name" value="GGDEF"/>
    <property type="match status" value="1"/>
</dbReference>
<dbReference type="GO" id="GO:0052621">
    <property type="term" value="F:diguanylate cyclase activity"/>
    <property type="evidence" value="ECO:0007669"/>
    <property type="project" value="UniProtKB-EC"/>
</dbReference>
<evidence type="ECO:0000313" key="7">
    <source>
        <dbReference type="Proteomes" id="UP000325273"/>
    </source>
</evidence>
<dbReference type="RefSeq" id="WP_149669389.1">
    <property type="nucleotide sequence ID" value="NZ_VTUZ01000004.1"/>
</dbReference>
<feature type="domain" description="GGDEF" evidence="5">
    <location>
        <begin position="248"/>
        <end position="380"/>
    </location>
</feature>
<dbReference type="PANTHER" id="PTHR45138:SF9">
    <property type="entry name" value="DIGUANYLATE CYCLASE DGCM-RELATED"/>
    <property type="match status" value="1"/>
</dbReference>
<comment type="caution">
    <text evidence="6">The sequence shown here is derived from an EMBL/GenBank/DDBJ whole genome shotgun (WGS) entry which is preliminary data.</text>
</comment>
<dbReference type="Pfam" id="PF00990">
    <property type="entry name" value="GGDEF"/>
    <property type="match status" value="1"/>
</dbReference>
<keyword evidence="7" id="KW-1185">Reference proteome</keyword>
<organism evidence="6 7">
    <name type="scientific">Paraburkholderia panacisoli</name>
    <dbReference type="NCBI Taxonomy" id="2603818"/>
    <lineage>
        <taxon>Bacteria</taxon>
        <taxon>Pseudomonadati</taxon>
        <taxon>Pseudomonadota</taxon>
        <taxon>Betaproteobacteria</taxon>
        <taxon>Burkholderiales</taxon>
        <taxon>Burkholderiaceae</taxon>
        <taxon>Paraburkholderia</taxon>
    </lineage>
</organism>
<feature type="transmembrane region" description="Helical" evidence="4">
    <location>
        <begin position="37"/>
        <end position="56"/>
    </location>
</feature>
<dbReference type="AlphaFoldDB" id="A0A5B0HED4"/>
<dbReference type="PROSITE" id="PS50887">
    <property type="entry name" value="GGDEF"/>
    <property type="match status" value="1"/>
</dbReference>
<dbReference type="NCBIfam" id="TIGR00254">
    <property type="entry name" value="GGDEF"/>
    <property type="match status" value="1"/>
</dbReference>
<sequence>MTADASNKTSTPIHEPRRPRYVTRGPVPAMRFRPGPATVAVASMLCLLLGLLYLAIQIRTVFSDQLKQEYASLVLDAAARAESAREQLGVWQHMPERSATHAQDYQRAHAEFTQRLASLAALVNASPAPAPHFAPATLTPAANLADTDAMLADVSTYWRAQRDADSADVRVRITHVARTLIALAALLFCMLLTALGMYAKRNRQLAGQSQEFEHASLHDSLTGLPNRRKLLAALREAAASARAATPARSIAVLYVDLDGFKQVNDSLGHHAGDEFLIAVSICFRESMREAELVARIGGDEFAVLVSAYATHAQLADIARRLIACVVHTDERMGLGLVRASIGIACFPEPVDDYRRLVAAADDAMYQVKRSGKNGYAFVTPATRPAGS</sequence>
<keyword evidence="4" id="KW-0472">Membrane</keyword>
<dbReference type="EC" id="2.7.7.65" evidence="1"/>